<dbReference type="Proteomes" id="UP000492821">
    <property type="component" value="Unassembled WGS sequence"/>
</dbReference>
<sequence>MKNHNILTGFDIQGLKSDIFGYFLRNAESFLLRNCAITKQFWETLKTVFPKVNRFDIFNDNDHLPISFTDLLTAFPNVYNLTFLCHISKDWLDEILQFGNHPLKCLTISFNSLELCDEFDCDRFAKFIKTRQPGFAFFMSYRGYPGKFGELHLARLTQKLDQILKRGCPLHCETDIIVIIHGITTQRWYLPLSKDV</sequence>
<evidence type="ECO:0000313" key="2">
    <source>
        <dbReference type="WBParaSite" id="Pan_g7539.t1"/>
    </source>
</evidence>
<accession>A0A7E4W4R6</accession>
<dbReference type="AlphaFoldDB" id="A0A7E4W4R6"/>
<reference evidence="2" key="2">
    <citation type="submission" date="2020-10" db="UniProtKB">
        <authorList>
            <consortium name="WormBaseParasite"/>
        </authorList>
    </citation>
    <scope>IDENTIFICATION</scope>
</reference>
<proteinExistence type="predicted"/>
<keyword evidence="1" id="KW-1185">Reference proteome</keyword>
<name>A0A7E4W4R6_PANRE</name>
<organism evidence="1 2">
    <name type="scientific">Panagrellus redivivus</name>
    <name type="common">Microworm</name>
    <dbReference type="NCBI Taxonomy" id="6233"/>
    <lineage>
        <taxon>Eukaryota</taxon>
        <taxon>Metazoa</taxon>
        <taxon>Ecdysozoa</taxon>
        <taxon>Nematoda</taxon>
        <taxon>Chromadorea</taxon>
        <taxon>Rhabditida</taxon>
        <taxon>Tylenchina</taxon>
        <taxon>Panagrolaimomorpha</taxon>
        <taxon>Panagrolaimoidea</taxon>
        <taxon>Panagrolaimidae</taxon>
        <taxon>Panagrellus</taxon>
    </lineage>
</organism>
<protein>
    <submittedName>
        <fullName evidence="2">F-box domain-containing protein</fullName>
    </submittedName>
</protein>
<evidence type="ECO:0000313" key="1">
    <source>
        <dbReference type="Proteomes" id="UP000492821"/>
    </source>
</evidence>
<reference evidence="1" key="1">
    <citation type="journal article" date="2013" name="Genetics">
        <title>The draft genome and transcriptome of Panagrellus redivivus are shaped by the harsh demands of a free-living lifestyle.</title>
        <authorList>
            <person name="Srinivasan J."/>
            <person name="Dillman A.R."/>
            <person name="Macchietto M.G."/>
            <person name="Heikkinen L."/>
            <person name="Lakso M."/>
            <person name="Fracchia K.M."/>
            <person name="Antoshechkin I."/>
            <person name="Mortazavi A."/>
            <person name="Wong G."/>
            <person name="Sternberg P.W."/>
        </authorList>
    </citation>
    <scope>NUCLEOTIDE SEQUENCE [LARGE SCALE GENOMIC DNA]</scope>
    <source>
        <strain evidence="1">MT8872</strain>
    </source>
</reference>
<dbReference type="WBParaSite" id="Pan_g7539.t1">
    <property type="protein sequence ID" value="Pan_g7539.t1"/>
    <property type="gene ID" value="Pan_g7539"/>
</dbReference>